<reference evidence="1 2" key="1">
    <citation type="journal article" date="2008" name="Nature">
        <title>The genome of the model beetle and pest Tribolium castaneum.</title>
        <authorList>
            <consortium name="Tribolium Genome Sequencing Consortium"/>
            <person name="Richards S."/>
            <person name="Gibbs R.A."/>
            <person name="Weinstock G.M."/>
            <person name="Brown S.J."/>
            <person name="Denell R."/>
            <person name="Beeman R.W."/>
            <person name="Gibbs R."/>
            <person name="Beeman R.W."/>
            <person name="Brown S.J."/>
            <person name="Bucher G."/>
            <person name="Friedrich M."/>
            <person name="Grimmelikhuijzen C.J."/>
            <person name="Klingler M."/>
            <person name="Lorenzen M."/>
            <person name="Richards S."/>
            <person name="Roth S."/>
            <person name="Schroder R."/>
            <person name="Tautz D."/>
            <person name="Zdobnov E.M."/>
            <person name="Muzny D."/>
            <person name="Gibbs R.A."/>
            <person name="Weinstock G.M."/>
            <person name="Attaway T."/>
            <person name="Bell S."/>
            <person name="Buhay C.J."/>
            <person name="Chandrabose M.N."/>
            <person name="Chavez D."/>
            <person name="Clerk-Blankenburg K.P."/>
            <person name="Cree A."/>
            <person name="Dao M."/>
            <person name="Davis C."/>
            <person name="Chacko J."/>
            <person name="Dinh H."/>
            <person name="Dugan-Rocha S."/>
            <person name="Fowler G."/>
            <person name="Garner T.T."/>
            <person name="Garnes J."/>
            <person name="Gnirke A."/>
            <person name="Hawes A."/>
            <person name="Hernandez J."/>
            <person name="Hines S."/>
            <person name="Holder M."/>
            <person name="Hume J."/>
            <person name="Jhangiani S.N."/>
            <person name="Joshi V."/>
            <person name="Khan Z.M."/>
            <person name="Jackson L."/>
            <person name="Kovar C."/>
            <person name="Kowis A."/>
            <person name="Lee S."/>
            <person name="Lewis L.R."/>
            <person name="Margolis J."/>
            <person name="Morgan M."/>
            <person name="Nazareth L.V."/>
            <person name="Nguyen N."/>
            <person name="Okwuonu G."/>
            <person name="Parker D."/>
            <person name="Richards S."/>
            <person name="Ruiz S.J."/>
            <person name="Santibanez J."/>
            <person name="Savard J."/>
            <person name="Scherer S.E."/>
            <person name="Schneider B."/>
            <person name="Sodergren E."/>
            <person name="Tautz D."/>
            <person name="Vattahil S."/>
            <person name="Villasana D."/>
            <person name="White C.S."/>
            <person name="Wright R."/>
            <person name="Park Y."/>
            <person name="Beeman R.W."/>
            <person name="Lord J."/>
            <person name="Oppert B."/>
            <person name="Lorenzen M."/>
            <person name="Brown S."/>
            <person name="Wang L."/>
            <person name="Savard J."/>
            <person name="Tautz D."/>
            <person name="Richards S."/>
            <person name="Weinstock G."/>
            <person name="Gibbs R.A."/>
            <person name="Liu Y."/>
            <person name="Worley K."/>
            <person name="Weinstock G."/>
            <person name="Elsik C.G."/>
            <person name="Reese J.T."/>
            <person name="Elhaik E."/>
            <person name="Landan G."/>
            <person name="Graur D."/>
            <person name="Arensburger P."/>
            <person name="Atkinson P."/>
            <person name="Beeman R.W."/>
            <person name="Beidler J."/>
            <person name="Brown S.J."/>
            <person name="Demuth J.P."/>
            <person name="Drury D.W."/>
            <person name="Du Y.Z."/>
            <person name="Fujiwara H."/>
            <person name="Lorenzen M."/>
            <person name="Maselli V."/>
            <person name="Osanai M."/>
            <person name="Park Y."/>
            <person name="Robertson H.M."/>
            <person name="Tu Z."/>
            <person name="Wang J.J."/>
            <person name="Wang S."/>
            <person name="Richards S."/>
            <person name="Song H."/>
            <person name="Zhang L."/>
            <person name="Sodergren E."/>
            <person name="Werner D."/>
            <person name="Stanke M."/>
            <person name="Morgenstern B."/>
            <person name="Solovyev V."/>
            <person name="Kosarev P."/>
            <person name="Brown G."/>
            <person name="Chen H.C."/>
            <person name="Ermolaeva O."/>
            <person name="Hlavina W."/>
            <person name="Kapustin Y."/>
            <person name="Kiryutin B."/>
            <person name="Kitts P."/>
            <person name="Maglott D."/>
            <person name="Pruitt K."/>
            <person name="Sapojnikov V."/>
            <person name="Souvorov A."/>
            <person name="Mackey A.J."/>
            <person name="Waterhouse R.M."/>
            <person name="Wyder S."/>
            <person name="Zdobnov E.M."/>
            <person name="Zdobnov E.M."/>
            <person name="Wyder S."/>
            <person name="Kriventseva E.V."/>
            <person name="Kadowaki T."/>
            <person name="Bork P."/>
            <person name="Aranda M."/>
            <person name="Bao R."/>
            <person name="Beermann A."/>
            <person name="Berns N."/>
            <person name="Bolognesi R."/>
            <person name="Bonneton F."/>
            <person name="Bopp D."/>
            <person name="Brown S.J."/>
            <person name="Bucher G."/>
            <person name="Butts T."/>
            <person name="Chaumot A."/>
            <person name="Denell R.E."/>
            <person name="Ferrier D.E."/>
            <person name="Friedrich M."/>
            <person name="Gordon C.M."/>
            <person name="Jindra M."/>
            <person name="Klingler M."/>
            <person name="Lan Q."/>
            <person name="Lattorff H.M."/>
            <person name="Laudet V."/>
            <person name="von Levetsow C."/>
            <person name="Liu Z."/>
            <person name="Lutz R."/>
            <person name="Lynch J.A."/>
            <person name="da Fonseca R.N."/>
            <person name="Posnien N."/>
            <person name="Reuter R."/>
            <person name="Roth S."/>
            <person name="Savard J."/>
            <person name="Schinko J.B."/>
            <person name="Schmitt C."/>
            <person name="Schoppmeier M."/>
            <person name="Schroder R."/>
            <person name="Shippy T.D."/>
            <person name="Simonnet F."/>
            <person name="Marques-Souza H."/>
            <person name="Tautz D."/>
            <person name="Tomoyasu Y."/>
            <person name="Trauner J."/>
            <person name="Van der Zee M."/>
            <person name="Vervoort M."/>
            <person name="Wittkopp N."/>
            <person name="Wimmer E.A."/>
            <person name="Yang X."/>
            <person name="Jones A.K."/>
            <person name="Sattelle D.B."/>
            <person name="Ebert P.R."/>
            <person name="Nelson D."/>
            <person name="Scott J.G."/>
            <person name="Beeman R.W."/>
            <person name="Muthukrishnan S."/>
            <person name="Kramer K.J."/>
            <person name="Arakane Y."/>
            <person name="Beeman R.W."/>
            <person name="Zhu Q."/>
            <person name="Hogenkamp D."/>
            <person name="Dixit R."/>
            <person name="Oppert B."/>
            <person name="Jiang H."/>
            <person name="Zou Z."/>
            <person name="Marshall J."/>
            <person name="Elpidina E."/>
            <person name="Vinokurov K."/>
            <person name="Oppert C."/>
            <person name="Zou Z."/>
            <person name="Evans J."/>
            <person name="Lu Z."/>
            <person name="Zhao P."/>
            <person name="Sumathipala N."/>
            <person name="Altincicek B."/>
            <person name="Vilcinskas A."/>
            <person name="Williams M."/>
            <person name="Hultmark D."/>
            <person name="Hetru C."/>
            <person name="Jiang H."/>
            <person name="Grimmelikhuijzen C.J."/>
            <person name="Hauser F."/>
            <person name="Cazzamali G."/>
            <person name="Williamson M."/>
            <person name="Park Y."/>
            <person name="Li B."/>
            <person name="Tanaka Y."/>
            <person name="Predel R."/>
            <person name="Neupert S."/>
            <person name="Schachtner J."/>
            <person name="Verleyen P."/>
            <person name="Raible F."/>
            <person name="Bork P."/>
            <person name="Friedrich M."/>
            <person name="Walden K.K."/>
            <person name="Robertson H.M."/>
            <person name="Angeli S."/>
            <person name="Foret S."/>
            <person name="Bucher G."/>
            <person name="Schuetz S."/>
            <person name="Maleszka R."/>
            <person name="Wimmer E.A."/>
            <person name="Beeman R.W."/>
            <person name="Lorenzen M."/>
            <person name="Tomoyasu Y."/>
            <person name="Miller S.C."/>
            <person name="Grossmann D."/>
            <person name="Bucher G."/>
        </authorList>
    </citation>
    <scope>NUCLEOTIDE SEQUENCE [LARGE SCALE GENOMIC DNA]</scope>
    <source>
        <strain evidence="1 2">Georgia GA2</strain>
    </source>
</reference>
<dbReference type="AlphaFoldDB" id="D6WNE4"/>
<gene>
    <name evidence="1" type="primary">GLEAN_13159</name>
    <name evidence="1" type="ORF">TcasGA2_TC013159</name>
</gene>
<dbReference type="EMBL" id="KQ971343">
    <property type="protein sequence ID" value="EFA03230.1"/>
    <property type="molecule type" value="Genomic_DNA"/>
</dbReference>
<reference evidence="1 2" key="2">
    <citation type="journal article" date="2010" name="Nucleic Acids Res.">
        <title>BeetleBase in 2010: revisions to provide comprehensive genomic information for Tribolium castaneum.</title>
        <authorList>
            <person name="Kim H.S."/>
            <person name="Murphy T."/>
            <person name="Xia J."/>
            <person name="Caragea D."/>
            <person name="Park Y."/>
            <person name="Beeman R.W."/>
            <person name="Lorenzen M.D."/>
            <person name="Butcher S."/>
            <person name="Manak J.R."/>
            <person name="Brown S.J."/>
        </authorList>
    </citation>
    <scope>GENOME REANNOTATION</scope>
    <source>
        <strain evidence="1 2">Georgia GA2</strain>
    </source>
</reference>
<accession>D6WNE4</accession>
<proteinExistence type="predicted"/>
<evidence type="ECO:0000313" key="1">
    <source>
        <dbReference type="EMBL" id="EFA03230.1"/>
    </source>
</evidence>
<protein>
    <submittedName>
        <fullName evidence="1">Uncharacterized protein</fullName>
    </submittedName>
</protein>
<evidence type="ECO:0000313" key="2">
    <source>
        <dbReference type="Proteomes" id="UP000007266"/>
    </source>
</evidence>
<dbReference type="InParanoid" id="D6WNE4"/>
<name>D6WNE4_TRICA</name>
<organism evidence="1 2">
    <name type="scientific">Tribolium castaneum</name>
    <name type="common">Red flour beetle</name>
    <dbReference type="NCBI Taxonomy" id="7070"/>
    <lineage>
        <taxon>Eukaryota</taxon>
        <taxon>Metazoa</taxon>
        <taxon>Ecdysozoa</taxon>
        <taxon>Arthropoda</taxon>
        <taxon>Hexapoda</taxon>
        <taxon>Insecta</taxon>
        <taxon>Pterygota</taxon>
        <taxon>Neoptera</taxon>
        <taxon>Endopterygota</taxon>
        <taxon>Coleoptera</taxon>
        <taxon>Polyphaga</taxon>
        <taxon>Cucujiformia</taxon>
        <taxon>Tenebrionidae</taxon>
        <taxon>Tenebrionidae incertae sedis</taxon>
        <taxon>Tribolium</taxon>
    </lineage>
</organism>
<dbReference type="Proteomes" id="UP000007266">
    <property type="component" value="Linkage group 5"/>
</dbReference>
<dbReference type="HOGENOM" id="CLU_2944686_0_0_1"/>
<keyword evidence="2" id="KW-1185">Reference proteome</keyword>
<sequence>MTVGSLDGFNSPLEGLGAKKRRNIKGIHQKGQRDNLYNISRSPDGTMLNKTANFAIVLGI</sequence>